<comment type="subunit">
    <text evidence="6">Homodimer.</text>
</comment>
<evidence type="ECO:0000256" key="2">
    <source>
        <dbReference type="ARBA" id="ARBA00022741"/>
    </source>
</evidence>
<accession>A0ABQ1RZE1</accession>
<dbReference type="SUPFAM" id="SSF52540">
    <property type="entry name" value="P-loop containing nucleoside triphosphate hydrolases"/>
    <property type="match status" value="1"/>
</dbReference>
<evidence type="ECO:0000256" key="1">
    <source>
        <dbReference type="ARBA" id="ARBA00022723"/>
    </source>
</evidence>
<comment type="similarity">
    <text evidence="6">Belongs to the Mrp/NBP35 ATP-binding proteins family.</text>
</comment>
<keyword evidence="3 6" id="KW-0067">ATP-binding</keyword>
<protein>
    <recommendedName>
        <fullName evidence="6">Iron-sulfur cluster carrier protein</fullName>
    </recommendedName>
</protein>
<keyword evidence="8" id="KW-1185">Reference proteome</keyword>
<keyword evidence="5 6" id="KW-0411">Iron-sulfur</keyword>
<dbReference type="InterPro" id="IPR033756">
    <property type="entry name" value="YlxH/NBP35"/>
</dbReference>
<evidence type="ECO:0000313" key="8">
    <source>
        <dbReference type="Proteomes" id="UP000619041"/>
    </source>
</evidence>
<keyword evidence="6" id="KW-0378">Hydrolase</keyword>
<dbReference type="InterPro" id="IPR027417">
    <property type="entry name" value="P-loop_NTPase"/>
</dbReference>
<dbReference type="PANTHER" id="PTHR42961:SF2">
    <property type="entry name" value="IRON-SULFUR PROTEIN NUBPL"/>
    <property type="match status" value="1"/>
</dbReference>
<evidence type="ECO:0000256" key="4">
    <source>
        <dbReference type="ARBA" id="ARBA00023004"/>
    </source>
</evidence>
<keyword evidence="2 6" id="KW-0547">Nucleotide-binding</keyword>
<proteinExistence type="inferred from homology"/>
<name>A0ABQ1RZE1_9SPHN</name>
<evidence type="ECO:0000256" key="5">
    <source>
        <dbReference type="ARBA" id="ARBA00023014"/>
    </source>
</evidence>
<comment type="caution">
    <text evidence="7">The sequence shown here is derived from an EMBL/GenBank/DDBJ whole genome shotgun (WGS) entry which is preliminary data.</text>
</comment>
<evidence type="ECO:0000313" key="7">
    <source>
        <dbReference type="EMBL" id="GGD86206.1"/>
    </source>
</evidence>
<comment type="function">
    <text evidence="6">Binds and transfers iron-sulfur (Fe-S) clusters to target apoproteins. Can hydrolyze ATP.</text>
</comment>
<dbReference type="HAMAP" id="MF_02040">
    <property type="entry name" value="Mrp_NBP35"/>
    <property type="match status" value="1"/>
</dbReference>
<dbReference type="Proteomes" id="UP000619041">
    <property type="component" value="Unassembled WGS sequence"/>
</dbReference>
<keyword evidence="4 6" id="KW-0408">Iron</keyword>
<dbReference type="EMBL" id="BMKL01000001">
    <property type="protein sequence ID" value="GGD86206.1"/>
    <property type="molecule type" value="Genomic_DNA"/>
</dbReference>
<keyword evidence="1 6" id="KW-0479">Metal-binding</keyword>
<sequence length="327" mass="33615">MDLEDLKARLPREAAARVRSLKQSGETLTAILDASGLDAAARNALEREAHSALAGAPGVGEVRVALMADKAEQPARTGPVIVAVGSGKGGVGKSTLTANLAVALARAGRKVGLVDADVYGPSQPTLLDTEGQRPRAEGDKLVPVMSRFGVPMLSMGHLVEPGKALAWRGPMASGAFGQLVDAIWGDVEVILLDLPPGTGDVQITMLQKHKPAGAVIVSTPQDLALIDAQRAAQLFEQGKVPIIGLVENMAGYVCPHCGETSDPFGRGGAQAAAEQAGIPFLGRIPLSLSVRQASDAGTPPAAGEGEDAAPFSAIAARVGEWLDRRTG</sequence>
<dbReference type="InterPro" id="IPR019591">
    <property type="entry name" value="Mrp/NBP35_ATP-bd"/>
</dbReference>
<dbReference type="PANTHER" id="PTHR42961">
    <property type="entry name" value="IRON-SULFUR PROTEIN NUBPL"/>
    <property type="match status" value="1"/>
</dbReference>
<organism evidence="7 8">
    <name type="scientific">Tsuneonella deserti</name>
    <dbReference type="NCBI Taxonomy" id="2035528"/>
    <lineage>
        <taxon>Bacteria</taxon>
        <taxon>Pseudomonadati</taxon>
        <taxon>Pseudomonadota</taxon>
        <taxon>Alphaproteobacteria</taxon>
        <taxon>Sphingomonadales</taxon>
        <taxon>Erythrobacteraceae</taxon>
        <taxon>Tsuneonella</taxon>
    </lineage>
</organism>
<evidence type="ECO:0000256" key="6">
    <source>
        <dbReference type="HAMAP-Rule" id="MF_02040"/>
    </source>
</evidence>
<dbReference type="RefSeq" id="WP_188643459.1">
    <property type="nucleotide sequence ID" value="NZ_BMKL01000001.1"/>
</dbReference>
<reference evidence="8" key="1">
    <citation type="journal article" date="2019" name="Int. J. Syst. Evol. Microbiol.">
        <title>The Global Catalogue of Microorganisms (GCM) 10K type strain sequencing project: providing services to taxonomists for standard genome sequencing and annotation.</title>
        <authorList>
            <consortium name="The Broad Institute Genomics Platform"/>
            <consortium name="The Broad Institute Genome Sequencing Center for Infectious Disease"/>
            <person name="Wu L."/>
            <person name="Ma J."/>
        </authorList>
    </citation>
    <scope>NUCLEOTIDE SEQUENCE [LARGE SCALE GENOMIC DNA]</scope>
    <source>
        <strain evidence="8">CGMCC 1.15959</strain>
    </source>
</reference>
<dbReference type="Pfam" id="PF10609">
    <property type="entry name" value="ParA"/>
    <property type="match status" value="1"/>
</dbReference>
<gene>
    <name evidence="7" type="ORF">GCM10011515_02280</name>
</gene>
<dbReference type="Gene3D" id="3.40.50.300">
    <property type="entry name" value="P-loop containing nucleotide triphosphate hydrolases"/>
    <property type="match status" value="1"/>
</dbReference>
<dbReference type="InterPro" id="IPR044304">
    <property type="entry name" value="NUBPL-like"/>
</dbReference>
<dbReference type="CDD" id="cd02037">
    <property type="entry name" value="Mrp_NBP35"/>
    <property type="match status" value="1"/>
</dbReference>
<feature type="binding site" evidence="6">
    <location>
        <begin position="87"/>
        <end position="94"/>
    </location>
    <ligand>
        <name>ATP</name>
        <dbReference type="ChEBI" id="CHEBI:30616"/>
    </ligand>
</feature>
<evidence type="ECO:0000256" key="3">
    <source>
        <dbReference type="ARBA" id="ARBA00022840"/>
    </source>
</evidence>